<dbReference type="Proteomes" id="UP000183417">
    <property type="component" value="Unassembled WGS sequence"/>
</dbReference>
<evidence type="ECO:0000313" key="2">
    <source>
        <dbReference type="Proteomes" id="UP000183417"/>
    </source>
</evidence>
<dbReference type="EMBL" id="FNPE01000020">
    <property type="protein sequence ID" value="SDZ36873.1"/>
    <property type="molecule type" value="Genomic_DNA"/>
</dbReference>
<gene>
    <name evidence="1" type="ORF">SAMN05421547_12019</name>
</gene>
<dbReference type="RefSeq" id="WP_016445843.1">
    <property type="nucleotide sequence ID" value="NZ_CP141274.1"/>
</dbReference>
<sequence>MDMYISDAARVRDISSLLLDRNGRLRVVPAQVLEGTTAQERLVFGVRHGLYSFPTEELCDFLGARIRGKTAMEIGAGHGALAKALSIPATDNRQQEEAAIREHYQQMGQATVPYGEHVVKLDAAAAVQRYRPNVVIACWVTHRFDPGQPGAGGNLFGVDEAQLIAACDEYIFIGNERVHAHKPIWAIPHEKIMPSWIYSRAVNGSPDFIAIWRRTSPPKIA</sequence>
<dbReference type="AlphaFoldDB" id="A0A1H3SFL5"/>
<accession>A0A1H3SFL5</accession>
<dbReference type="GeneID" id="94692541"/>
<reference evidence="1 2" key="1">
    <citation type="submission" date="2016-10" db="EMBL/GenBank/DDBJ databases">
        <authorList>
            <person name="de Groot N.N."/>
        </authorList>
    </citation>
    <scope>NUCLEOTIDE SEQUENCE [LARGE SCALE GENOMIC DNA]</scope>
    <source>
        <strain evidence="1 2">LMG 24775</strain>
    </source>
</reference>
<protein>
    <recommendedName>
        <fullName evidence="3">Methyltransferase domain-containing protein</fullName>
    </recommendedName>
</protein>
<evidence type="ECO:0008006" key="3">
    <source>
        <dbReference type="Google" id="ProtNLM"/>
    </source>
</evidence>
<name>A0A1H3SFL5_9BURK</name>
<evidence type="ECO:0000313" key="1">
    <source>
        <dbReference type="EMBL" id="SDZ36873.1"/>
    </source>
</evidence>
<proteinExistence type="predicted"/>
<organism evidence="1 2">
    <name type="scientific">Delftia lacustris</name>
    <dbReference type="NCBI Taxonomy" id="558537"/>
    <lineage>
        <taxon>Bacteria</taxon>
        <taxon>Pseudomonadati</taxon>
        <taxon>Pseudomonadota</taxon>
        <taxon>Betaproteobacteria</taxon>
        <taxon>Burkholderiales</taxon>
        <taxon>Comamonadaceae</taxon>
        <taxon>Delftia</taxon>
    </lineage>
</organism>